<dbReference type="AlphaFoldDB" id="A0A5C5G8I3"/>
<comment type="cofactor">
    <cofactor evidence="1">
        <name>Mg(2+)</name>
        <dbReference type="ChEBI" id="CHEBI:18420"/>
    </cofactor>
</comment>
<dbReference type="OrthoDB" id="7066910at2"/>
<dbReference type="GO" id="GO:0000298">
    <property type="term" value="F:endopolyphosphatase activity"/>
    <property type="evidence" value="ECO:0007669"/>
    <property type="project" value="TreeGrafter"/>
</dbReference>
<dbReference type="GO" id="GO:1901907">
    <property type="term" value="P:diadenosine pentaphosphate catabolic process"/>
    <property type="evidence" value="ECO:0007669"/>
    <property type="project" value="TreeGrafter"/>
</dbReference>
<dbReference type="GO" id="GO:0005737">
    <property type="term" value="C:cytoplasm"/>
    <property type="evidence" value="ECO:0007669"/>
    <property type="project" value="TreeGrafter"/>
</dbReference>
<keyword evidence="4" id="KW-0460">Magnesium</keyword>
<dbReference type="EMBL" id="VFFF01000003">
    <property type="protein sequence ID" value="TNY30861.1"/>
    <property type="molecule type" value="Genomic_DNA"/>
</dbReference>
<keyword evidence="7" id="KW-1185">Reference proteome</keyword>
<dbReference type="GO" id="GO:1901911">
    <property type="term" value="P:adenosine 5'-(hexahydrogen pentaphosphate) catabolic process"/>
    <property type="evidence" value="ECO:0007669"/>
    <property type="project" value="TreeGrafter"/>
</dbReference>
<gene>
    <name evidence="6" type="ORF">FHY64_17280</name>
</gene>
<dbReference type="SUPFAM" id="SSF55811">
    <property type="entry name" value="Nudix"/>
    <property type="match status" value="1"/>
</dbReference>
<evidence type="ECO:0000313" key="7">
    <source>
        <dbReference type="Proteomes" id="UP000314011"/>
    </source>
</evidence>
<dbReference type="RefSeq" id="WP_140197126.1">
    <property type="nucleotide sequence ID" value="NZ_CP065915.1"/>
</dbReference>
<protein>
    <submittedName>
        <fullName evidence="6">NUDIX hydrolase</fullName>
    </submittedName>
</protein>
<accession>A0A5C5G8I3</accession>
<proteinExistence type="predicted"/>
<dbReference type="GO" id="GO:0046872">
    <property type="term" value="F:metal ion binding"/>
    <property type="evidence" value="ECO:0007669"/>
    <property type="project" value="UniProtKB-KW"/>
</dbReference>
<dbReference type="GO" id="GO:0071543">
    <property type="term" value="P:diphosphoinositol polyphosphate metabolic process"/>
    <property type="evidence" value="ECO:0007669"/>
    <property type="project" value="TreeGrafter"/>
</dbReference>
<evidence type="ECO:0000256" key="2">
    <source>
        <dbReference type="ARBA" id="ARBA00022723"/>
    </source>
</evidence>
<dbReference type="PANTHER" id="PTHR12629">
    <property type="entry name" value="DIPHOSPHOINOSITOL POLYPHOSPHATE PHOSPHOHYDROLASE"/>
    <property type="match status" value="1"/>
</dbReference>
<keyword evidence="3 6" id="KW-0378">Hydrolase</keyword>
<dbReference type="InterPro" id="IPR015797">
    <property type="entry name" value="NUDIX_hydrolase-like_dom_sf"/>
</dbReference>
<evidence type="ECO:0000259" key="5">
    <source>
        <dbReference type="PROSITE" id="PS51462"/>
    </source>
</evidence>
<dbReference type="GO" id="GO:0034432">
    <property type="term" value="F:bis(5'-adenosyl)-pentaphosphatase activity"/>
    <property type="evidence" value="ECO:0007669"/>
    <property type="project" value="TreeGrafter"/>
</dbReference>
<dbReference type="Gene3D" id="3.90.79.10">
    <property type="entry name" value="Nucleoside Triphosphate Pyrophosphohydrolase"/>
    <property type="match status" value="1"/>
</dbReference>
<sequence>MTIQAPFQRPLRLAGARKAEVRTQFALLGWRRVEGKLKVCLVTSRGSKRWILPKGWPMGRTTPSRAAAIEAWEEAGLEGKVEAQPLGLVSYQKRFGKSEVPVIAVVYAMEVTRVADDYPEKGQRKRKWFSPKKAASKLDDAELAHIVRHFTV</sequence>
<comment type="caution">
    <text evidence="6">The sequence shown here is derived from an EMBL/GenBank/DDBJ whole genome shotgun (WGS) entry which is preliminary data.</text>
</comment>
<dbReference type="GO" id="GO:1901909">
    <property type="term" value="P:diadenosine hexaphosphate catabolic process"/>
    <property type="evidence" value="ECO:0007669"/>
    <property type="project" value="TreeGrafter"/>
</dbReference>
<dbReference type="Pfam" id="PF00293">
    <property type="entry name" value="NUDIX"/>
    <property type="match status" value="1"/>
</dbReference>
<evidence type="ECO:0000256" key="3">
    <source>
        <dbReference type="ARBA" id="ARBA00022801"/>
    </source>
</evidence>
<organism evidence="6 7">
    <name type="scientific">Pelagovum pacificum</name>
    <dbReference type="NCBI Taxonomy" id="2588711"/>
    <lineage>
        <taxon>Bacteria</taxon>
        <taxon>Pseudomonadati</taxon>
        <taxon>Pseudomonadota</taxon>
        <taxon>Alphaproteobacteria</taxon>
        <taxon>Rhodobacterales</taxon>
        <taxon>Paracoccaceae</taxon>
        <taxon>Pelagovum</taxon>
    </lineage>
</organism>
<evidence type="ECO:0000313" key="6">
    <source>
        <dbReference type="EMBL" id="TNY30861.1"/>
    </source>
</evidence>
<keyword evidence="2" id="KW-0479">Metal-binding</keyword>
<dbReference type="InterPro" id="IPR047198">
    <property type="entry name" value="DDP-like_NUDIX"/>
</dbReference>
<dbReference type="PANTHER" id="PTHR12629:SF0">
    <property type="entry name" value="DIPHOSPHOINOSITOL-POLYPHOSPHATE DIPHOSPHATASE"/>
    <property type="match status" value="1"/>
</dbReference>
<evidence type="ECO:0000256" key="4">
    <source>
        <dbReference type="ARBA" id="ARBA00022842"/>
    </source>
</evidence>
<reference evidence="6 7" key="1">
    <citation type="submission" date="2019-06" db="EMBL/GenBank/DDBJ databases">
        <title>Genome of new Rhodobacteraceae sp. SM1903.</title>
        <authorList>
            <person name="Ren X."/>
        </authorList>
    </citation>
    <scope>NUCLEOTIDE SEQUENCE [LARGE SCALE GENOMIC DNA]</scope>
    <source>
        <strain evidence="6 7">SM1903</strain>
    </source>
</reference>
<dbReference type="InterPro" id="IPR000086">
    <property type="entry name" value="NUDIX_hydrolase_dom"/>
</dbReference>
<dbReference type="CDD" id="cd04666">
    <property type="entry name" value="NUDIX_DIPP2_like_Nudt4"/>
    <property type="match status" value="1"/>
</dbReference>
<dbReference type="GO" id="GO:0008486">
    <property type="term" value="F:diphosphoinositol-polyphosphate diphosphatase activity"/>
    <property type="evidence" value="ECO:0007669"/>
    <property type="project" value="TreeGrafter"/>
</dbReference>
<dbReference type="PROSITE" id="PS51462">
    <property type="entry name" value="NUDIX"/>
    <property type="match status" value="1"/>
</dbReference>
<evidence type="ECO:0000256" key="1">
    <source>
        <dbReference type="ARBA" id="ARBA00001946"/>
    </source>
</evidence>
<name>A0A5C5G8I3_9RHOB</name>
<dbReference type="Proteomes" id="UP000314011">
    <property type="component" value="Unassembled WGS sequence"/>
</dbReference>
<feature type="domain" description="Nudix hydrolase" evidence="5">
    <location>
        <begin position="20"/>
        <end position="151"/>
    </location>
</feature>
<dbReference type="GO" id="GO:0034431">
    <property type="term" value="F:bis(5'-adenosyl)-hexaphosphatase activity"/>
    <property type="evidence" value="ECO:0007669"/>
    <property type="project" value="TreeGrafter"/>
</dbReference>